<organism evidence="1">
    <name type="scientific">Arundo donax</name>
    <name type="common">Giant reed</name>
    <name type="synonym">Donax arundinaceus</name>
    <dbReference type="NCBI Taxonomy" id="35708"/>
    <lineage>
        <taxon>Eukaryota</taxon>
        <taxon>Viridiplantae</taxon>
        <taxon>Streptophyta</taxon>
        <taxon>Embryophyta</taxon>
        <taxon>Tracheophyta</taxon>
        <taxon>Spermatophyta</taxon>
        <taxon>Magnoliopsida</taxon>
        <taxon>Liliopsida</taxon>
        <taxon>Poales</taxon>
        <taxon>Poaceae</taxon>
        <taxon>PACMAD clade</taxon>
        <taxon>Arundinoideae</taxon>
        <taxon>Arundineae</taxon>
        <taxon>Arundo</taxon>
    </lineage>
</organism>
<dbReference type="AlphaFoldDB" id="A0A0A9BBE7"/>
<reference evidence="1" key="1">
    <citation type="submission" date="2014-09" db="EMBL/GenBank/DDBJ databases">
        <authorList>
            <person name="Magalhaes I.L.F."/>
            <person name="Oliveira U."/>
            <person name="Santos F.R."/>
            <person name="Vidigal T.H.D.A."/>
            <person name="Brescovit A.D."/>
            <person name="Santos A.J."/>
        </authorList>
    </citation>
    <scope>NUCLEOTIDE SEQUENCE</scope>
    <source>
        <tissue evidence="1">Shoot tissue taken approximately 20 cm above the soil surface</tissue>
    </source>
</reference>
<sequence>MRCGGHCISELNILLRNSLLESTALRGLNS</sequence>
<evidence type="ECO:0000313" key="1">
    <source>
        <dbReference type="EMBL" id="JAD60631.1"/>
    </source>
</evidence>
<name>A0A0A9BBE7_ARUDO</name>
<dbReference type="EMBL" id="GBRH01237264">
    <property type="protein sequence ID" value="JAD60631.1"/>
    <property type="molecule type" value="Transcribed_RNA"/>
</dbReference>
<reference evidence="1" key="2">
    <citation type="journal article" date="2015" name="Data Brief">
        <title>Shoot transcriptome of the giant reed, Arundo donax.</title>
        <authorList>
            <person name="Barrero R.A."/>
            <person name="Guerrero F.D."/>
            <person name="Moolhuijzen P."/>
            <person name="Goolsby J.A."/>
            <person name="Tidwell J."/>
            <person name="Bellgard S.E."/>
            <person name="Bellgard M.I."/>
        </authorList>
    </citation>
    <scope>NUCLEOTIDE SEQUENCE</scope>
    <source>
        <tissue evidence="1">Shoot tissue taken approximately 20 cm above the soil surface</tissue>
    </source>
</reference>
<proteinExistence type="predicted"/>
<protein>
    <submittedName>
        <fullName evidence="1">Uncharacterized protein</fullName>
    </submittedName>
</protein>
<accession>A0A0A9BBE7</accession>